<evidence type="ECO:0000259" key="9">
    <source>
        <dbReference type="PROSITE" id="PS50994"/>
    </source>
</evidence>
<evidence type="ECO:0000256" key="7">
    <source>
        <dbReference type="PROSITE-ProRule" id="PRU00023"/>
    </source>
</evidence>
<keyword evidence="3" id="KW-0805">Transcription regulation</keyword>
<accession>A0AAN8R7Y1</accession>
<proteinExistence type="predicted"/>
<dbReference type="AlphaFoldDB" id="A0AAN8R7Y1"/>
<dbReference type="Pfam" id="PF00665">
    <property type="entry name" value="rve"/>
    <property type="match status" value="1"/>
</dbReference>
<dbReference type="InterPro" id="IPR036770">
    <property type="entry name" value="Ankyrin_rpt-contain_sf"/>
</dbReference>
<dbReference type="InterPro" id="IPR050951">
    <property type="entry name" value="Retrovirus_Pol_polyprotein"/>
</dbReference>
<dbReference type="Proteomes" id="UP001356427">
    <property type="component" value="Unassembled WGS sequence"/>
</dbReference>
<dbReference type="PANTHER" id="PTHR37984:SF15">
    <property type="entry name" value="INTEGRASE CATALYTIC DOMAIN-CONTAINING PROTEIN"/>
    <property type="match status" value="1"/>
</dbReference>
<dbReference type="EMBL" id="JAGTTL010000002">
    <property type="protein sequence ID" value="KAK6327483.1"/>
    <property type="molecule type" value="Genomic_DNA"/>
</dbReference>
<dbReference type="SMART" id="SM00248">
    <property type="entry name" value="ANK"/>
    <property type="match status" value="4"/>
</dbReference>
<keyword evidence="8" id="KW-0175">Coiled coil</keyword>
<gene>
    <name evidence="10" type="ORF">J4Q44_G00031280</name>
</gene>
<dbReference type="InterPro" id="IPR036397">
    <property type="entry name" value="RNaseH_sf"/>
</dbReference>
<dbReference type="InterPro" id="IPR001584">
    <property type="entry name" value="Integrase_cat-core"/>
</dbReference>
<keyword evidence="6" id="KW-0539">Nucleus</keyword>
<feature type="repeat" description="ANK" evidence="7">
    <location>
        <begin position="497"/>
        <end position="529"/>
    </location>
</feature>
<dbReference type="Pfam" id="PF15017">
    <property type="entry name" value="WRNPLPNID"/>
    <property type="match status" value="1"/>
</dbReference>
<feature type="domain" description="Integrase catalytic" evidence="9">
    <location>
        <begin position="1"/>
        <end position="155"/>
    </location>
</feature>
<evidence type="ECO:0000256" key="8">
    <source>
        <dbReference type="SAM" id="Coils"/>
    </source>
</evidence>
<evidence type="ECO:0000256" key="1">
    <source>
        <dbReference type="ARBA" id="ARBA00004123"/>
    </source>
</evidence>
<dbReference type="GO" id="GO:0015074">
    <property type="term" value="P:DNA integration"/>
    <property type="evidence" value="ECO:0007669"/>
    <property type="project" value="InterPro"/>
</dbReference>
<protein>
    <recommendedName>
        <fullName evidence="9">Integrase catalytic domain-containing protein</fullName>
    </recommendedName>
</protein>
<evidence type="ECO:0000256" key="2">
    <source>
        <dbReference type="ARBA" id="ARBA00022737"/>
    </source>
</evidence>
<evidence type="ECO:0000313" key="10">
    <source>
        <dbReference type="EMBL" id="KAK6327483.1"/>
    </source>
</evidence>
<dbReference type="SUPFAM" id="SSF48403">
    <property type="entry name" value="Ankyrin repeat"/>
    <property type="match status" value="1"/>
</dbReference>
<reference evidence="10 11" key="1">
    <citation type="submission" date="2021-04" db="EMBL/GenBank/DDBJ databases">
        <authorList>
            <person name="De Guttry C."/>
            <person name="Zahm M."/>
            <person name="Klopp C."/>
            <person name="Cabau C."/>
            <person name="Louis A."/>
            <person name="Berthelot C."/>
            <person name="Parey E."/>
            <person name="Roest Crollius H."/>
            <person name="Montfort J."/>
            <person name="Robinson-Rechavi M."/>
            <person name="Bucao C."/>
            <person name="Bouchez O."/>
            <person name="Gislard M."/>
            <person name="Lluch J."/>
            <person name="Milhes M."/>
            <person name="Lampietro C."/>
            <person name="Lopez Roques C."/>
            <person name="Donnadieu C."/>
            <person name="Braasch I."/>
            <person name="Desvignes T."/>
            <person name="Postlethwait J."/>
            <person name="Bobe J."/>
            <person name="Wedekind C."/>
            <person name="Guiguen Y."/>
        </authorList>
    </citation>
    <scope>NUCLEOTIDE SEQUENCE [LARGE SCALE GENOMIC DNA]</scope>
    <source>
        <strain evidence="10">Cs_M1</strain>
        <tissue evidence="10">Blood</tissue>
    </source>
</reference>
<dbReference type="InterPro" id="IPR002110">
    <property type="entry name" value="Ankyrin_rpt"/>
</dbReference>
<evidence type="ECO:0000256" key="6">
    <source>
        <dbReference type="ARBA" id="ARBA00023242"/>
    </source>
</evidence>
<feature type="coiled-coil region" evidence="8">
    <location>
        <begin position="784"/>
        <end position="818"/>
    </location>
</feature>
<dbReference type="PROSITE" id="PS50994">
    <property type="entry name" value="INTEGRASE"/>
    <property type="match status" value="1"/>
</dbReference>
<comment type="subcellular location">
    <subcellularLocation>
        <location evidence="1">Nucleus</location>
    </subcellularLocation>
</comment>
<name>A0AAN8R7Y1_9TELE</name>
<evidence type="ECO:0000256" key="5">
    <source>
        <dbReference type="ARBA" id="ARBA00023163"/>
    </source>
</evidence>
<dbReference type="PROSITE" id="PS50088">
    <property type="entry name" value="ANK_REPEAT"/>
    <property type="match status" value="3"/>
</dbReference>
<sequence length="889" mass="98512">MERVGVDVVGPFPTTDSGNRWVLTAMDYFTKWPEAYALPDQEAETIVDALTAGMFSRFGAAESIHSDQGRNFESRVFATMCERLGMHKTRTTPLHPQSDGLVERFNKTLGQQLAIVSSKHQRDWDKYLPMVLMACRSAVQDSTSCTPALLMLGREIRTPAEMAFGRPLDSPHVSPGPEYARRLQDRLETAHTFAREQLLNAGVRQKRNYDVHTRGRHFVAGELVWVYSPLRKKGRCPQVGQSLGGTLQCPGEGTHPQVPQTRLQTAHSPGVTAWFPRATDCITRSRFLVPHVLAFIPWFPEGHSAAITATQAKETSSTLNALFLLLIIDPHSSIHHGTAFLLLPELLVERTHRQTKRSRVRRTISQDIKMLVKSNSEYDSFLYWRQPISAPDLSELEDLGVTKSKPTKKSKKATKKHNAALAKQRKQQEAELLEYTTFNYWREPIPSIDLLDFNLLLLIEMSLVDLGKRLLEAARKGQDDEVRTLMANGAPFTTDWLGTSPLHLAAQHGHYSTAEVLLRAGVSRDARTKVDRTPLHMAASEGHIVIVDLLVRSGADINAKDMLKMTALHWAAQNGHQRVAETLVKHGADVHALSKFDKTPFDIAGDIQNADLMLLLQEGMQNQVNMNAEAGMTGSSAQPQFIIQGIPGLQGGVVNLADLLNNAAKANSGRLQGGVVNLADLLNNINSAGDSEEAIAANSLDPGSIQHMVNEQGQRVITIVTDQHGNLQTGGLGQPFFVTMQHGQPMLAMPANQVTEVVEEEPQPPPSRKRKLEALANHMESGDTEQLQRQLQEANRKAQEYRQQLMCKEQEAEQYRMKLEAMSYSHTNGTSEQEEVVGGEEEEEVQEEGVQVETSGGEEVVLQEGAIIIKTEELVTLVESAPSHTEVIL</sequence>
<feature type="repeat" description="ANK" evidence="7">
    <location>
        <begin position="563"/>
        <end position="595"/>
    </location>
</feature>
<organism evidence="10 11">
    <name type="scientific">Coregonus suidteri</name>
    <dbReference type="NCBI Taxonomy" id="861788"/>
    <lineage>
        <taxon>Eukaryota</taxon>
        <taxon>Metazoa</taxon>
        <taxon>Chordata</taxon>
        <taxon>Craniata</taxon>
        <taxon>Vertebrata</taxon>
        <taxon>Euteleostomi</taxon>
        <taxon>Actinopterygii</taxon>
        <taxon>Neopterygii</taxon>
        <taxon>Teleostei</taxon>
        <taxon>Protacanthopterygii</taxon>
        <taxon>Salmoniformes</taxon>
        <taxon>Salmonidae</taxon>
        <taxon>Coregoninae</taxon>
        <taxon>Coregonus</taxon>
    </lineage>
</organism>
<keyword evidence="2" id="KW-0677">Repeat</keyword>
<comment type="caution">
    <text evidence="10">The sequence shown here is derived from an EMBL/GenBank/DDBJ whole genome shotgun (WGS) entry which is preliminary data.</text>
</comment>
<dbReference type="Pfam" id="PF00023">
    <property type="entry name" value="Ank"/>
    <property type="match status" value="1"/>
</dbReference>
<dbReference type="Gene3D" id="3.30.420.10">
    <property type="entry name" value="Ribonuclease H-like superfamily/Ribonuclease H"/>
    <property type="match status" value="1"/>
</dbReference>
<dbReference type="InterPro" id="IPR012337">
    <property type="entry name" value="RNaseH-like_sf"/>
</dbReference>
<dbReference type="GO" id="GO:0003676">
    <property type="term" value="F:nucleic acid binding"/>
    <property type="evidence" value="ECO:0007669"/>
    <property type="project" value="InterPro"/>
</dbReference>
<dbReference type="SUPFAM" id="SSF53098">
    <property type="entry name" value="Ribonuclease H-like"/>
    <property type="match status" value="1"/>
</dbReference>
<dbReference type="FunFam" id="3.30.420.10:FF:000032">
    <property type="entry name" value="Retrovirus-related Pol polyprotein from transposon 297-like Protein"/>
    <property type="match status" value="1"/>
</dbReference>
<evidence type="ECO:0000313" key="11">
    <source>
        <dbReference type="Proteomes" id="UP001356427"/>
    </source>
</evidence>
<dbReference type="Pfam" id="PF12796">
    <property type="entry name" value="Ank_2"/>
    <property type="match status" value="1"/>
</dbReference>
<dbReference type="InterPro" id="IPR033461">
    <property type="entry name" value="WRNPLPNID"/>
</dbReference>
<evidence type="ECO:0000256" key="3">
    <source>
        <dbReference type="ARBA" id="ARBA00023015"/>
    </source>
</evidence>
<keyword evidence="4 7" id="KW-0040">ANK repeat</keyword>
<dbReference type="FunFam" id="1.25.40.20:FF:000025">
    <property type="entry name" value="GA-binding protein subunit beta-1 isoform X1"/>
    <property type="match status" value="1"/>
</dbReference>
<keyword evidence="5" id="KW-0804">Transcription</keyword>
<evidence type="ECO:0000256" key="4">
    <source>
        <dbReference type="ARBA" id="ARBA00023043"/>
    </source>
</evidence>
<dbReference type="Gene3D" id="1.25.40.20">
    <property type="entry name" value="Ankyrin repeat-containing domain"/>
    <property type="match status" value="1"/>
</dbReference>
<dbReference type="GO" id="GO:0005634">
    <property type="term" value="C:nucleus"/>
    <property type="evidence" value="ECO:0007669"/>
    <property type="project" value="UniProtKB-SubCell"/>
</dbReference>
<feature type="repeat" description="ANK" evidence="7">
    <location>
        <begin position="530"/>
        <end position="562"/>
    </location>
</feature>
<dbReference type="PROSITE" id="PS50297">
    <property type="entry name" value="ANK_REP_REGION"/>
    <property type="match status" value="3"/>
</dbReference>
<keyword evidence="11" id="KW-1185">Reference proteome</keyword>
<dbReference type="PANTHER" id="PTHR37984">
    <property type="entry name" value="PROTEIN CBG26694"/>
    <property type="match status" value="1"/>
</dbReference>
<dbReference type="PRINTS" id="PR01415">
    <property type="entry name" value="ANKYRIN"/>
</dbReference>